<feature type="transmembrane region" description="Helical" evidence="6">
    <location>
        <begin position="179"/>
        <end position="197"/>
    </location>
</feature>
<dbReference type="RefSeq" id="WP_031564075.1">
    <property type="nucleotide sequence ID" value="NZ_CAAAIS010000011.1"/>
</dbReference>
<evidence type="ECO:0000256" key="3">
    <source>
        <dbReference type="ARBA" id="ARBA00022692"/>
    </source>
</evidence>
<feature type="transmembrane region" description="Helical" evidence="6">
    <location>
        <begin position="369"/>
        <end position="395"/>
    </location>
</feature>
<feature type="transmembrane region" description="Helical" evidence="6">
    <location>
        <begin position="7"/>
        <end position="34"/>
    </location>
</feature>
<dbReference type="Gene3D" id="1.20.1250.20">
    <property type="entry name" value="MFS general substrate transporter like domains"/>
    <property type="match status" value="1"/>
</dbReference>
<dbReference type="SUPFAM" id="SSF103473">
    <property type="entry name" value="MFS general substrate transporter"/>
    <property type="match status" value="1"/>
</dbReference>
<keyword evidence="2" id="KW-0813">Transport</keyword>
<dbReference type="PANTHER" id="PTHR19432">
    <property type="entry name" value="SUGAR TRANSPORTER"/>
    <property type="match status" value="1"/>
</dbReference>
<feature type="transmembrane region" description="Helical" evidence="6">
    <location>
        <begin position="99"/>
        <end position="121"/>
    </location>
</feature>
<dbReference type="PROSITE" id="PS50850">
    <property type="entry name" value="MFS"/>
    <property type="match status" value="1"/>
</dbReference>
<evidence type="ECO:0000256" key="2">
    <source>
        <dbReference type="ARBA" id="ARBA00022448"/>
    </source>
</evidence>
<keyword evidence="3 6" id="KW-0812">Transmembrane</keyword>
<organism evidence="8 9">
    <name type="scientific">Legionella wadsworthii</name>
    <dbReference type="NCBI Taxonomy" id="28088"/>
    <lineage>
        <taxon>Bacteria</taxon>
        <taxon>Pseudomonadati</taxon>
        <taxon>Pseudomonadota</taxon>
        <taxon>Gammaproteobacteria</taxon>
        <taxon>Legionellales</taxon>
        <taxon>Legionellaceae</taxon>
        <taxon>Legionella</taxon>
    </lineage>
</organism>
<keyword evidence="5 6" id="KW-0472">Membrane</keyword>
<feature type="transmembrane region" description="Helical" evidence="6">
    <location>
        <begin position="280"/>
        <end position="302"/>
    </location>
</feature>
<dbReference type="EMBL" id="UGPB01000001">
    <property type="protein sequence ID" value="STY28627.1"/>
    <property type="molecule type" value="Genomic_DNA"/>
</dbReference>
<proteinExistence type="predicted"/>
<feature type="transmembrane region" description="Helical" evidence="6">
    <location>
        <begin position="314"/>
        <end position="331"/>
    </location>
</feature>
<feature type="transmembrane region" description="Helical" evidence="6">
    <location>
        <begin position="40"/>
        <end position="62"/>
    </location>
</feature>
<evidence type="ECO:0000313" key="8">
    <source>
        <dbReference type="EMBL" id="STY28627.1"/>
    </source>
</evidence>
<keyword evidence="4 6" id="KW-1133">Transmembrane helix</keyword>
<dbReference type="STRING" id="1122170.GCA_000701265_03146"/>
<keyword evidence="9" id="KW-1185">Reference proteome</keyword>
<dbReference type="Proteomes" id="UP000255297">
    <property type="component" value="Unassembled WGS sequence"/>
</dbReference>
<evidence type="ECO:0000256" key="1">
    <source>
        <dbReference type="ARBA" id="ARBA00004141"/>
    </source>
</evidence>
<sequence>MIKRKLFYLTICAFGFGLITNLQIANLSTILQFAGFKAHLISYLWLIAPLTGTFQPLLGTLSDNMRSRYGRRKPLFFISTLLGIFSLVCLPYAHSTLFIILLIIFLDTGANGNAQLSRALILDSTENNERTKAFSLSTALAGLGAMCAGVLPWVLINIFNFSSNMDSNSSLPTYIECTFIIGALFYLITSLLTVCMVKEPPVKKNPKKKVNLKNFITIFYNSIKELPKEFWKLSNISFFAWIAVFSVWNYLSLDIAQMVYHMPLSITDNLDKSTSYLAKANVLCSNYFGLLQFSSMMFSLFIPSFNRFLKIQHIFVLGLGLGGVSLVVLAFTSQPFYISILIIFYGIGWATLSTCPYTMFGEMIKEKNLGYNMGIFNIAVVFPQILVGLILGFIYKKVFMYHASWVILMAGCSLLIATFLGFRNYFSIQVDNKFLLDNQSPS</sequence>
<dbReference type="PANTHER" id="PTHR19432:SF35">
    <property type="entry name" value="SOLUTE CARRIER FAMILY 45 MEMBER 3 ISOFORM X1"/>
    <property type="match status" value="1"/>
</dbReference>
<feature type="transmembrane region" description="Helical" evidence="6">
    <location>
        <begin position="133"/>
        <end position="159"/>
    </location>
</feature>
<dbReference type="AlphaFoldDB" id="A0A378LPL3"/>
<evidence type="ECO:0000259" key="7">
    <source>
        <dbReference type="PROSITE" id="PS50850"/>
    </source>
</evidence>
<evidence type="ECO:0000256" key="5">
    <source>
        <dbReference type="ARBA" id="ARBA00023136"/>
    </source>
</evidence>
<feature type="transmembrane region" description="Helical" evidence="6">
    <location>
        <begin position="238"/>
        <end position="260"/>
    </location>
</feature>
<reference evidence="8 9" key="1">
    <citation type="submission" date="2018-06" db="EMBL/GenBank/DDBJ databases">
        <authorList>
            <consortium name="Pathogen Informatics"/>
            <person name="Doyle S."/>
        </authorList>
    </citation>
    <scope>NUCLEOTIDE SEQUENCE [LARGE SCALE GENOMIC DNA]</scope>
    <source>
        <strain evidence="8 9">NCTC11532</strain>
    </source>
</reference>
<name>A0A378LPL3_9GAMM</name>
<evidence type="ECO:0000256" key="4">
    <source>
        <dbReference type="ARBA" id="ARBA00022989"/>
    </source>
</evidence>
<dbReference type="InterPro" id="IPR036259">
    <property type="entry name" value="MFS_trans_sf"/>
</dbReference>
<feature type="transmembrane region" description="Helical" evidence="6">
    <location>
        <begin position="74"/>
        <end position="93"/>
    </location>
</feature>
<gene>
    <name evidence="8" type="ORF">NCTC11532_00802</name>
</gene>
<feature type="domain" description="Major facilitator superfamily (MFS) profile" evidence="7">
    <location>
        <begin position="1"/>
        <end position="201"/>
    </location>
</feature>
<feature type="transmembrane region" description="Helical" evidence="6">
    <location>
        <begin position="337"/>
        <end position="357"/>
    </location>
</feature>
<feature type="transmembrane region" description="Helical" evidence="6">
    <location>
        <begin position="401"/>
        <end position="422"/>
    </location>
</feature>
<evidence type="ECO:0000313" key="9">
    <source>
        <dbReference type="Proteomes" id="UP000255297"/>
    </source>
</evidence>
<protein>
    <submittedName>
        <fullName evidence="8">Sucrose/H+ symporter</fullName>
    </submittedName>
</protein>
<dbReference type="Pfam" id="PF07690">
    <property type="entry name" value="MFS_1"/>
    <property type="match status" value="1"/>
</dbReference>
<comment type="subcellular location">
    <subcellularLocation>
        <location evidence="1">Membrane</location>
        <topology evidence="1">Multi-pass membrane protein</topology>
    </subcellularLocation>
</comment>
<evidence type="ECO:0000256" key="6">
    <source>
        <dbReference type="SAM" id="Phobius"/>
    </source>
</evidence>
<dbReference type="GO" id="GO:0016020">
    <property type="term" value="C:membrane"/>
    <property type="evidence" value="ECO:0007669"/>
    <property type="project" value="UniProtKB-SubCell"/>
</dbReference>
<dbReference type="InterPro" id="IPR020846">
    <property type="entry name" value="MFS_dom"/>
</dbReference>
<accession>A0A378LPL3</accession>
<dbReference type="InterPro" id="IPR011701">
    <property type="entry name" value="MFS"/>
</dbReference>
<dbReference type="GO" id="GO:0008506">
    <property type="term" value="F:sucrose:proton symporter activity"/>
    <property type="evidence" value="ECO:0007669"/>
    <property type="project" value="TreeGrafter"/>
</dbReference>